<evidence type="ECO:0008006" key="5">
    <source>
        <dbReference type="Google" id="ProtNLM"/>
    </source>
</evidence>
<dbReference type="GO" id="GO:0005524">
    <property type="term" value="F:ATP binding"/>
    <property type="evidence" value="ECO:0007669"/>
    <property type="project" value="UniProtKB-KW"/>
</dbReference>
<dbReference type="GO" id="GO:0005737">
    <property type="term" value="C:cytoplasm"/>
    <property type="evidence" value="ECO:0007669"/>
    <property type="project" value="TreeGrafter"/>
</dbReference>
<dbReference type="STRING" id="1353537.TP2_06285"/>
<evidence type="ECO:0000256" key="2">
    <source>
        <dbReference type="ARBA" id="ARBA00022840"/>
    </source>
</evidence>
<dbReference type="Gene3D" id="3.40.50.300">
    <property type="entry name" value="P-loop containing nucleotide triphosphate hydrolases"/>
    <property type="match status" value="1"/>
</dbReference>
<organism evidence="3 4">
    <name type="scientific">Thioclava pacifica DSM 10166</name>
    <dbReference type="NCBI Taxonomy" id="1353537"/>
    <lineage>
        <taxon>Bacteria</taxon>
        <taxon>Pseudomonadati</taxon>
        <taxon>Pseudomonadota</taxon>
        <taxon>Alphaproteobacteria</taxon>
        <taxon>Rhodobacterales</taxon>
        <taxon>Paracoccaceae</taxon>
        <taxon>Thioclava</taxon>
    </lineage>
</organism>
<dbReference type="eggNOG" id="COG1485">
    <property type="taxonomic scope" value="Bacteria"/>
</dbReference>
<dbReference type="Pfam" id="PF03969">
    <property type="entry name" value="AFG1_ATPase"/>
    <property type="match status" value="1"/>
</dbReference>
<accession>A0A074JF73</accession>
<dbReference type="InterPro" id="IPR027417">
    <property type="entry name" value="P-loop_NTPase"/>
</dbReference>
<keyword evidence="2" id="KW-0067">ATP-binding</keyword>
<keyword evidence="1" id="KW-0547">Nucleotide-binding</keyword>
<proteinExistence type="predicted"/>
<keyword evidence="4" id="KW-1185">Reference proteome</keyword>
<dbReference type="SUPFAM" id="SSF52540">
    <property type="entry name" value="P-loop containing nucleoside triphosphate hydrolases"/>
    <property type="match status" value="1"/>
</dbReference>
<sequence>MGSSSATMLAQAAGLFNPVIALYRNPMKRSLPEFYDMMVAQGDLNPDAAQRAVLPKLEEIRVALEAAPKPEPAKRGFFSRKVKPVEGVRGLYVWGGVGRGKSMLMDMFFGQTDVPKRRVHFHAFMQEIQGKLEDARRANTIDAMRPVAEEVAGSLRLLCFDEMQITDIADAMIVGRLFEALFERGVTVVTTSNRPPEDLYKNGLNRQLFLPFITLIRDKLDVHELASETDYRQHRLSGEEVYFAPAGREARAKMDALWDELTGHDAIHTLELTVKGRKVELPHFHAGVGRASFWDLCAQPLGPADYLAVADAVRVLLLDDIPLLSASNFNEAKRFVTLIDALYEAKVRLICSAADEPERLYVEGEGTFEFERTASRLREMQAADWAAAV</sequence>
<dbReference type="GO" id="GO:0016887">
    <property type="term" value="F:ATP hydrolysis activity"/>
    <property type="evidence" value="ECO:0007669"/>
    <property type="project" value="InterPro"/>
</dbReference>
<dbReference type="AlphaFoldDB" id="A0A074JF73"/>
<reference evidence="3 4" key="1">
    <citation type="submission" date="2013-07" db="EMBL/GenBank/DDBJ databases">
        <title>Thioclava pacifica DSM 10166 Genome Sequencing.</title>
        <authorList>
            <person name="Lai Q."/>
            <person name="Shao Z."/>
        </authorList>
    </citation>
    <scope>NUCLEOTIDE SEQUENCE [LARGE SCALE GENOMIC DNA]</scope>
    <source>
        <strain evidence="3 4">DSM 10166</strain>
    </source>
</reference>
<evidence type="ECO:0000256" key="1">
    <source>
        <dbReference type="ARBA" id="ARBA00022741"/>
    </source>
</evidence>
<dbReference type="Proteomes" id="UP000027432">
    <property type="component" value="Unassembled WGS sequence"/>
</dbReference>
<dbReference type="NCBIfam" id="NF040713">
    <property type="entry name" value="ZapE"/>
    <property type="match status" value="1"/>
</dbReference>
<name>A0A074JF73_9RHOB</name>
<dbReference type="PANTHER" id="PTHR12169">
    <property type="entry name" value="ATPASE N2B"/>
    <property type="match status" value="1"/>
</dbReference>
<gene>
    <name evidence="3" type="ORF">TP2_06285</name>
</gene>
<evidence type="ECO:0000313" key="4">
    <source>
        <dbReference type="Proteomes" id="UP000027432"/>
    </source>
</evidence>
<evidence type="ECO:0000313" key="3">
    <source>
        <dbReference type="EMBL" id="KEO54535.1"/>
    </source>
</evidence>
<dbReference type="InterPro" id="IPR005654">
    <property type="entry name" value="ATPase_AFG1-like"/>
</dbReference>
<comment type="caution">
    <text evidence="3">The sequence shown here is derived from an EMBL/GenBank/DDBJ whole genome shotgun (WGS) entry which is preliminary data.</text>
</comment>
<protein>
    <recommendedName>
        <fullName evidence="5">ATPase</fullName>
    </recommendedName>
</protein>
<dbReference type="PANTHER" id="PTHR12169:SF6">
    <property type="entry name" value="AFG1-LIKE ATPASE"/>
    <property type="match status" value="1"/>
</dbReference>
<dbReference type="EMBL" id="AUND01000012">
    <property type="protein sequence ID" value="KEO54535.1"/>
    <property type="molecule type" value="Genomic_DNA"/>
</dbReference>